<gene>
    <name evidence="1" type="ORF">M9H77_37049</name>
</gene>
<proteinExistence type="predicted"/>
<organism evidence="1 2">
    <name type="scientific">Catharanthus roseus</name>
    <name type="common">Madagascar periwinkle</name>
    <name type="synonym">Vinca rosea</name>
    <dbReference type="NCBI Taxonomy" id="4058"/>
    <lineage>
        <taxon>Eukaryota</taxon>
        <taxon>Viridiplantae</taxon>
        <taxon>Streptophyta</taxon>
        <taxon>Embryophyta</taxon>
        <taxon>Tracheophyta</taxon>
        <taxon>Spermatophyta</taxon>
        <taxon>Magnoliopsida</taxon>
        <taxon>eudicotyledons</taxon>
        <taxon>Gunneridae</taxon>
        <taxon>Pentapetalae</taxon>
        <taxon>asterids</taxon>
        <taxon>lamiids</taxon>
        <taxon>Gentianales</taxon>
        <taxon>Apocynaceae</taxon>
        <taxon>Rauvolfioideae</taxon>
        <taxon>Vinceae</taxon>
        <taxon>Catharanthinae</taxon>
        <taxon>Catharanthus</taxon>
    </lineage>
</organism>
<comment type="caution">
    <text evidence="1">The sequence shown here is derived from an EMBL/GenBank/DDBJ whole genome shotgun (WGS) entry which is preliminary data.</text>
</comment>
<name>A0ACB9ZVF8_CATRO</name>
<keyword evidence="2" id="KW-1185">Reference proteome</keyword>
<sequence>MEEDSFRARVDKAFGSLSSSSSSSSTPLSSLWSLTDEEVQRREWNRESDPPPQDTSPSHPYPSNLDGFCAPPFLQTPKLADFHDQRRSDDEEDDDYSDNCNDDIKRKKPNLRAADDEDFDIRSSIGLDCTLDFEEEEDEYDKVAVGREKAGDRLYMKDIVDYGIETNSHHQLPSSFRNVPRDPRANHMAAKLRLKEDAETAGTFDSLKLSDVSMPPAKDEQVNQLSNGNAPKPILKRKEILPDGKSSKRVRFQGELVGTNDTGEQSSPTPTGGTTTSQREEGNLSPDEYSMGEAKVAGEVFSLPQNSNSADEAAASLEKGSYSSVPDYVKNPSRYTRYTLDSSDDMDEESNRKACMDLLNLLKKPNAAAEETFESSVCSPKSLIFTPKKKANDTSGVSKHNELKQNQTDISKEKAFPVAIAAEDAEYGGNEVWPMDEDKADDTRDDDKSLSSQKPGRRYRPRNNVNYDDHVVA</sequence>
<protein>
    <submittedName>
        <fullName evidence="1">Uncharacterized protein</fullName>
    </submittedName>
</protein>
<dbReference type="Proteomes" id="UP001060085">
    <property type="component" value="Linkage Group LG08"/>
</dbReference>
<evidence type="ECO:0000313" key="1">
    <source>
        <dbReference type="EMBL" id="KAI5651044.1"/>
    </source>
</evidence>
<dbReference type="EMBL" id="CM044708">
    <property type="protein sequence ID" value="KAI5651044.1"/>
    <property type="molecule type" value="Genomic_DNA"/>
</dbReference>
<accession>A0ACB9ZVF8</accession>
<reference evidence="2" key="1">
    <citation type="journal article" date="2023" name="Nat. Plants">
        <title>Single-cell RNA sequencing provides a high-resolution roadmap for understanding the multicellular compartmentation of specialized metabolism.</title>
        <authorList>
            <person name="Sun S."/>
            <person name="Shen X."/>
            <person name="Li Y."/>
            <person name="Li Y."/>
            <person name="Wang S."/>
            <person name="Li R."/>
            <person name="Zhang H."/>
            <person name="Shen G."/>
            <person name="Guo B."/>
            <person name="Wei J."/>
            <person name="Xu J."/>
            <person name="St-Pierre B."/>
            <person name="Chen S."/>
            <person name="Sun C."/>
        </authorList>
    </citation>
    <scope>NUCLEOTIDE SEQUENCE [LARGE SCALE GENOMIC DNA]</scope>
</reference>
<evidence type="ECO:0000313" key="2">
    <source>
        <dbReference type="Proteomes" id="UP001060085"/>
    </source>
</evidence>